<organism evidence="1 2">
    <name type="scientific">Vanessa tameamea</name>
    <name type="common">Kamehameha butterfly</name>
    <dbReference type="NCBI Taxonomy" id="334116"/>
    <lineage>
        <taxon>Eukaryota</taxon>
        <taxon>Metazoa</taxon>
        <taxon>Ecdysozoa</taxon>
        <taxon>Arthropoda</taxon>
        <taxon>Hexapoda</taxon>
        <taxon>Insecta</taxon>
        <taxon>Pterygota</taxon>
        <taxon>Neoptera</taxon>
        <taxon>Endopterygota</taxon>
        <taxon>Lepidoptera</taxon>
        <taxon>Glossata</taxon>
        <taxon>Ditrysia</taxon>
        <taxon>Papilionoidea</taxon>
        <taxon>Nymphalidae</taxon>
        <taxon>Nymphalinae</taxon>
        <taxon>Vanessa</taxon>
    </lineage>
</organism>
<dbReference type="InterPro" id="IPR010562">
    <property type="entry name" value="Haemolymph_juvenile_hormone-bd"/>
</dbReference>
<evidence type="ECO:0000313" key="1">
    <source>
        <dbReference type="Proteomes" id="UP001652626"/>
    </source>
</evidence>
<dbReference type="RefSeq" id="XP_064072276.1">
    <property type="nucleotide sequence ID" value="XM_064216206.1"/>
</dbReference>
<protein>
    <submittedName>
        <fullName evidence="2">Protein takeout-like</fullName>
    </submittedName>
</protein>
<dbReference type="Gene3D" id="3.15.10.30">
    <property type="entry name" value="Haemolymph juvenile hormone binding protein"/>
    <property type="match status" value="1"/>
</dbReference>
<dbReference type="SMART" id="SM00700">
    <property type="entry name" value="JHBP"/>
    <property type="match status" value="1"/>
</dbReference>
<dbReference type="GeneID" id="113395182"/>
<gene>
    <name evidence="2" type="primary">LOC113395182</name>
</gene>
<dbReference type="Pfam" id="PF06585">
    <property type="entry name" value="JHBP"/>
    <property type="match status" value="1"/>
</dbReference>
<dbReference type="InterPro" id="IPR038606">
    <property type="entry name" value="To_sf"/>
</dbReference>
<accession>A0ABM4ALU7</accession>
<name>A0ABM4ALU7_VANTA</name>
<keyword evidence="1" id="KW-1185">Reference proteome</keyword>
<evidence type="ECO:0000313" key="2">
    <source>
        <dbReference type="RefSeq" id="XP_064072276.1"/>
    </source>
</evidence>
<sequence>MISLDPMAMKQVKAVQAGLKMEFKNTIVRGLRNCKVLELRRFSHKTEIDLKCSVTLIGNYSLNGKLLVLPIEGEGKYKIKIQDVIVKVVLDIEELTSDGERYWKVNGFKQTADVVGRAQFNFQNMFNGNRHLSDPVHEFANTNWKDIFQEVAPPIVNTIVSQIVDETIKFFDKVPIRQLVL</sequence>
<proteinExistence type="predicted"/>
<reference evidence="2" key="1">
    <citation type="submission" date="2025-08" db="UniProtKB">
        <authorList>
            <consortium name="RefSeq"/>
        </authorList>
    </citation>
    <scope>IDENTIFICATION</scope>
    <source>
        <tissue evidence="2">Whole body</tissue>
    </source>
</reference>
<dbReference type="PANTHER" id="PTHR11008">
    <property type="entry name" value="PROTEIN TAKEOUT-LIKE PROTEIN"/>
    <property type="match status" value="1"/>
</dbReference>
<dbReference type="Proteomes" id="UP001652626">
    <property type="component" value="Chromosome 11"/>
</dbReference>
<dbReference type="PANTHER" id="PTHR11008:SF32">
    <property type="entry name" value="CIRCADIAN CLOCK-CONTROLLED PROTEIN DAYWAKE-RELATED"/>
    <property type="match status" value="1"/>
</dbReference>